<accession>A0A835S1L9</accession>
<organism evidence="1 2">
    <name type="scientific">Vanilla planifolia</name>
    <name type="common">Vanilla</name>
    <dbReference type="NCBI Taxonomy" id="51239"/>
    <lineage>
        <taxon>Eukaryota</taxon>
        <taxon>Viridiplantae</taxon>
        <taxon>Streptophyta</taxon>
        <taxon>Embryophyta</taxon>
        <taxon>Tracheophyta</taxon>
        <taxon>Spermatophyta</taxon>
        <taxon>Magnoliopsida</taxon>
        <taxon>Liliopsida</taxon>
        <taxon>Asparagales</taxon>
        <taxon>Orchidaceae</taxon>
        <taxon>Vanilloideae</taxon>
        <taxon>Vanilleae</taxon>
        <taxon>Vanilla</taxon>
    </lineage>
</organism>
<reference evidence="1 2" key="1">
    <citation type="journal article" date="2020" name="Nat. Food">
        <title>A phased Vanilla planifolia genome enables genetic improvement of flavour and production.</title>
        <authorList>
            <person name="Hasing T."/>
            <person name="Tang H."/>
            <person name="Brym M."/>
            <person name="Khazi F."/>
            <person name="Huang T."/>
            <person name="Chambers A.H."/>
        </authorList>
    </citation>
    <scope>NUCLEOTIDE SEQUENCE [LARGE SCALE GENOMIC DNA]</scope>
    <source>
        <tissue evidence="1">Leaf</tissue>
    </source>
</reference>
<dbReference type="EMBL" id="JADCNL010000001">
    <property type="protein sequence ID" value="KAG0498660.1"/>
    <property type="molecule type" value="Genomic_DNA"/>
</dbReference>
<dbReference type="Proteomes" id="UP000636800">
    <property type="component" value="Chromosome 1"/>
</dbReference>
<protein>
    <submittedName>
        <fullName evidence="1">Uncharacterized protein</fullName>
    </submittedName>
</protein>
<proteinExistence type="predicted"/>
<keyword evidence="2" id="KW-1185">Reference proteome</keyword>
<evidence type="ECO:0000313" key="2">
    <source>
        <dbReference type="Proteomes" id="UP000636800"/>
    </source>
</evidence>
<comment type="caution">
    <text evidence="1">The sequence shown here is derived from an EMBL/GenBank/DDBJ whole genome shotgun (WGS) entry which is preliminary data.</text>
</comment>
<dbReference type="OrthoDB" id="360161at2759"/>
<dbReference type="AlphaFoldDB" id="A0A835S1L9"/>
<gene>
    <name evidence="1" type="ORF">HPP92_003351</name>
</gene>
<evidence type="ECO:0000313" key="1">
    <source>
        <dbReference type="EMBL" id="KAG0498660.1"/>
    </source>
</evidence>
<sequence>MNDIRAHCGYGSSPSDTRWSPRCWRDHHCGGKLPSRVSLFITAVSRGDIQSNQRLATRPTSPDREISCDGRLRELCHPGTQISTLDEADPCTFTRKFNSAVEDFRL</sequence>
<name>A0A835S1L9_VANPL</name>